<protein>
    <submittedName>
        <fullName evidence="2">Uncharacterized protein</fullName>
    </submittedName>
</protein>
<keyword evidence="3" id="KW-1185">Reference proteome</keyword>
<reference evidence="2" key="1">
    <citation type="journal article" date="2023" name="Mol. Phylogenet. Evol.">
        <title>Genome-scale phylogeny and comparative genomics of the fungal order Sordariales.</title>
        <authorList>
            <person name="Hensen N."/>
            <person name="Bonometti L."/>
            <person name="Westerberg I."/>
            <person name="Brannstrom I.O."/>
            <person name="Guillou S."/>
            <person name="Cros-Aarteil S."/>
            <person name="Calhoun S."/>
            <person name="Haridas S."/>
            <person name="Kuo A."/>
            <person name="Mondo S."/>
            <person name="Pangilinan J."/>
            <person name="Riley R."/>
            <person name="LaButti K."/>
            <person name="Andreopoulos B."/>
            <person name="Lipzen A."/>
            <person name="Chen C."/>
            <person name="Yan M."/>
            <person name="Daum C."/>
            <person name="Ng V."/>
            <person name="Clum A."/>
            <person name="Steindorff A."/>
            <person name="Ohm R.A."/>
            <person name="Martin F."/>
            <person name="Silar P."/>
            <person name="Natvig D.O."/>
            <person name="Lalanne C."/>
            <person name="Gautier V."/>
            <person name="Ament-Velasquez S.L."/>
            <person name="Kruys A."/>
            <person name="Hutchinson M.I."/>
            <person name="Powell A.J."/>
            <person name="Barry K."/>
            <person name="Miller A.N."/>
            <person name="Grigoriev I.V."/>
            <person name="Debuchy R."/>
            <person name="Gladieux P."/>
            <person name="Hiltunen Thoren M."/>
            <person name="Johannesson H."/>
        </authorList>
    </citation>
    <scope>NUCLEOTIDE SEQUENCE</scope>
    <source>
        <strain evidence="2">CBS 731.68</strain>
    </source>
</reference>
<evidence type="ECO:0000313" key="3">
    <source>
        <dbReference type="Proteomes" id="UP001302602"/>
    </source>
</evidence>
<gene>
    <name evidence="2" type="ORF">N657DRAFT_353408</name>
</gene>
<dbReference type="Proteomes" id="UP001302602">
    <property type="component" value="Unassembled WGS sequence"/>
</dbReference>
<evidence type="ECO:0000313" key="2">
    <source>
        <dbReference type="EMBL" id="KAK4125103.1"/>
    </source>
</evidence>
<comment type="caution">
    <text evidence="2">The sequence shown here is derived from an EMBL/GenBank/DDBJ whole genome shotgun (WGS) entry which is preliminary data.</text>
</comment>
<feature type="region of interest" description="Disordered" evidence="1">
    <location>
        <begin position="55"/>
        <end position="74"/>
    </location>
</feature>
<accession>A0AAN6U2B3</accession>
<evidence type="ECO:0000256" key="1">
    <source>
        <dbReference type="SAM" id="MobiDB-lite"/>
    </source>
</evidence>
<dbReference type="RefSeq" id="XP_062648874.1">
    <property type="nucleotide sequence ID" value="XM_062786935.1"/>
</dbReference>
<name>A0AAN6U2B3_9PEZI</name>
<dbReference type="AlphaFoldDB" id="A0AAN6U2B3"/>
<proteinExistence type="predicted"/>
<sequence>MSRFHLVNSLTTCLCPSSDAYVTPRCQFYSRRSAVSNLACLTLVPTYQIAARRQTWPRSTDRNGQRLSRTFGGHGPDNSLPISVCLPLLASQTLVETTLFQDWKRGKHIHSAVIITEPHKVAKLQIPIIRAGHSPQDSACFGASFNHSSEDASIVFRQDGKALGELGMGRNKTSQAIANQR</sequence>
<reference evidence="2" key="2">
    <citation type="submission" date="2023-05" db="EMBL/GenBank/DDBJ databases">
        <authorList>
            <consortium name="Lawrence Berkeley National Laboratory"/>
            <person name="Steindorff A."/>
            <person name="Hensen N."/>
            <person name="Bonometti L."/>
            <person name="Westerberg I."/>
            <person name="Brannstrom I.O."/>
            <person name="Guillou S."/>
            <person name="Cros-Aarteil S."/>
            <person name="Calhoun S."/>
            <person name="Haridas S."/>
            <person name="Kuo A."/>
            <person name="Mondo S."/>
            <person name="Pangilinan J."/>
            <person name="Riley R."/>
            <person name="Labutti K."/>
            <person name="Andreopoulos B."/>
            <person name="Lipzen A."/>
            <person name="Chen C."/>
            <person name="Yanf M."/>
            <person name="Daum C."/>
            <person name="Ng V."/>
            <person name="Clum A."/>
            <person name="Ohm R."/>
            <person name="Martin F."/>
            <person name="Silar P."/>
            <person name="Natvig D."/>
            <person name="Lalanne C."/>
            <person name="Gautier V."/>
            <person name="Ament-Velasquez S.L."/>
            <person name="Kruys A."/>
            <person name="Hutchinson M.I."/>
            <person name="Powell A.J."/>
            <person name="Barry K."/>
            <person name="Miller A.N."/>
            <person name="Grigoriev I.V."/>
            <person name="Debuchy R."/>
            <person name="Gladieux P."/>
            <person name="Thoren M.H."/>
            <person name="Johannesson H."/>
        </authorList>
    </citation>
    <scope>NUCLEOTIDE SEQUENCE</scope>
    <source>
        <strain evidence="2">CBS 731.68</strain>
    </source>
</reference>
<dbReference type="GeneID" id="87823705"/>
<dbReference type="EMBL" id="MU853226">
    <property type="protein sequence ID" value="KAK4125103.1"/>
    <property type="molecule type" value="Genomic_DNA"/>
</dbReference>
<organism evidence="2 3">
    <name type="scientific">Parathielavia appendiculata</name>
    <dbReference type="NCBI Taxonomy" id="2587402"/>
    <lineage>
        <taxon>Eukaryota</taxon>
        <taxon>Fungi</taxon>
        <taxon>Dikarya</taxon>
        <taxon>Ascomycota</taxon>
        <taxon>Pezizomycotina</taxon>
        <taxon>Sordariomycetes</taxon>
        <taxon>Sordariomycetidae</taxon>
        <taxon>Sordariales</taxon>
        <taxon>Chaetomiaceae</taxon>
        <taxon>Parathielavia</taxon>
    </lineage>
</organism>